<evidence type="ECO:0000313" key="2">
    <source>
        <dbReference type="Proteomes" id="UP000050546"/>
    </source>
</evidence>
<organism evidence="1 2">
    <name type="scientific">Xanthomonas phaseoli pv. dieffenbachiae</name>
    <dbReference type="NCBI Taxonomy" id="92828"/>
    <lineage>
        <taxon>Bacteria</taxon>
        <taxon>Pseudomonadati</taxon>
        <taxon>Pseudomonadota</taxon>
        <taxon>Gammaproteobacteria</taxon>
        <taxon>Lysobacterales</taxon>
        <taxon>Lysobacteraceae</taxon>
        <taxon>Xanthomonas</taxon>
    </lineage>
</organism>
<evidence type="ECO:0000313" key="1">
    <source>
        <dbReference type="EMBL" id="OQP76322.1"/>
    </source>
</evidence>
<protein>
    <submittedName>
        <fullName evidence="1">Uncharacterized protein</fullName>
    </submittedName>
</protein>
<accession>A0A1V9H0X9</accession>
<dbReference type="EMBL" id="JPYI02000088">
    <property type="protein sequence ID" value="OQP76322.1"/>
    <property type="molecule type" value="Genomic_DNA"/>
</dbReference>
<dbReference type="Proteomes" id="UP000050546">
    <property type="component" value="Unassembled WGS sequence"/>
</dbReference>
<sequence>MGVAFGRFFPIAAYETVQPAIIQREGREVEGMDFAVRIANDGRVIECLAVGITDCSADFGAEGLEVAVLGIGYPLYAELFPQHVAAYEQQFK</sequence>
<dbReference type="AlphaFoldDB" id="A0A1V9H0X9"/>
<gene>
    <name evidence="1" type="ORF">IM53_016145</name>
</gene>
<name>A0A1V9H0X9_9XANT</name>
<reference evidence="1 2" key="2">
    <citation type="journal article" date="2017" name="Plant Pathol.">
        <title>Pathogenicity and virulence gene content of Xanthomonas strains infecting Araceae, formerly known as Xanthomonas axonopodis pv. dieffenbachiae.</title>
        <authorList>
            <person name="Constantin E.C."/>
            <person name="Haegeman A."/>
            <person name="Van Vaerenbergh J."/>
            <person name="Baeyen S."/>
            <person name="Van Malderghem C."/>
            <person name="Maes M."/>
            <person name="Cottyn B."/>
        </authorList>
    </citation>
    <scope>NUCLEOTIDE SEQUENCE [LARGE SCALE GENOMIC DNA]</scope>
    <source>
        <strain evidence="1 2">LMG 25940</strain>
    </source>
</reference>
<reference evidence="1 2" key="1">
    <citation type="journal article" date="2016" name="Plant Pathol.">
        <title>Genetic characterization of strains named as Xanthomonas axonopodis pv. dieffenbachiae leads to a taxonomic revision of the X. axonopodis species complex.</title>
        <authorList>
            <person name="Constantin E.C."/>
            <person name="Cleenwerck I."/>
            <person name="Maes M."/>
            <person name="Baeyen S."/>
            <person name="Van Malderghem C."/>
            <person name="De Vos P."/>
            <person name="Cottyn B."/>
        </authorList>
    </citation>
    <scope>NUCLEOTIDE SEQUENCE [LARGE SCALE GENOMIC DNA]</scope>
    <source>
        <strain evidence="1 2">LMG 25940</strain>
    </source>
</reference>
<comment type="caution">
    <text evidence="1">The sequence shown here is derived from an EMBL/GenBank/DDBJ whole genome shotgun (WGS) entry which is preliminary data.</text>
</comment>
<proteinExistence type="predicted"/>